<name>A0AA39WSW1_9PEZI</name>
<evidence type="ECO:0000313" key="2">
    <source>
        <dbReference type="Proteomes" id="UP001175000"/>
    </source>
</evidence>
<reference evidence="1" key="1">
    <citation type="submission" date="2023-06" db="EMBL/GenBank/DDBJ databases">
        <title>Genome-scale phylogeny and comparative genomics of the fungal order Sordariales.</title>
        <authorList>
            <consortium name="Lawrence Berkeley National Laboratory"/>
            <person name="Hensen N."/>
            <person name="Bonometti L."/>
            <person name="Westerberg I."/>
            <person name="Brannstrom I.O."/>
            <person name="Guillou S."/>
            <person name="Cros-Aarteil S."/>
            <person name="Calhoun S."/>
            <person name="Haridas S."/>
            <person name="Kuo A."/>
            <person name="Mondo S."/>
            <person name="Pangilinan J."/>
            <person name="Riley R."/>
            <person name="Labutti K."/>
            <person name="Andreopoulos B."/>
            <person name="Lipzen A."/>
            <person name="Chen C."/>
            <person name="Yanf M."/>
            <person name="Daum C."/>
            <person name="Ng V."/>
            <person name="Clum A."/>
            <person name="Steindorff A."/>
            <person name="Ohm R."/>
            <person name="Martin F."/>
            <person name="Silar P."/>
            <person name="Natvig D."/>
            <person name="Lalanne C."/>
            <person name="Gautier V."/>
            <person name="Ament-Velasquez S.L."/>
            <person name="Kruys A."/>
            <person name="Hutchinson M.I."/>
            <person name="Powell A.J."/>
            <person name="Barry K."/>
            <person name="Miller A.N."/>
            <person name="Grigoriev I.V."/>
            <person name="Debuchy R."/>
            <person name="Gladieux P."/>
            <person name="Thoren M.H."/>
            <person name="Johannesson H."/>
        </authorList>
    </citation>
    <scope>NUCLEOTIDE SEQUENCE</scope>
    <source>
        <strain evidence="1">CBS 606.72</strain>
    </source>
</reference>
<sequence length="214" mass="23882">MANLCSRCEEIFKFADMAFAYPNLERYSFKFVVSSGFSGAIRPEGIAEKMYKWSQQGHGSRMLKPISLEPPLHESDILICEWDHGIPGLGQGGQRPCFALSGGEFFEAGTDYFFLLPLGQRERAAEEDDGGEEESESDDKQGRFDRIEGLILHRSSGKGEYVRVGLFYYTLPHDVREGGNVLTYAFGEDALLDPSGFLQRDGDDGGHTYTIQIV</sequence>
<dbReference type="AlphaFoldDB" id="A0AA39WSW1"/>
<comment type="caution">
    <text evidence="1">The sequence shown here is derived from an EMBL/GenBank/DDBJ whole genome shotgun (WGS) entry which is preliminary data.</text>
</comment>
<protein>
    <submittedName>
        <fullName evidence="1">Uncharacterized protein</fullName>
    </submittedName>
</protein>
<evidence type="ECO:0000313" key="1">
    <source>
        <dbReference type="EMBL" id="KAK0620966.1"/>
    </source>
</evidence>
<dbReference type="EMBL" id="JAULSU010000004">
    <property type="protein sequence ID" value="KAK0620966.1"/>
    <property type="molecule type" value="Genomic_DNA"/>
</dbReference>
<keyword evidence="2" id="KW-1185">Reference proteome</keyword>
<accession>A0AA39WSW1</accession>
<proteinExistence type="predicted"/>
<dbReference type="Proteomes" id="UP001175000">
    <property type="component" value="Unassembled WGS sequence"/>
</dbReference>
<gene>
    <name evidence="1" type="ORF">B0T14DRAFT_567680</name>
</gene>
<organism evidence="1 2">
    <name type="scientific">Immersiella caudata</name>
    <dbReference type="NCBI Taxonomy" id="314043"/>
    <lineage>
        <taxon>Eukaryota</taxon>
        <taxon>Fungi</taxon>
        <taxon>Dikarya</taxon>
        <taxon>Ascomycota</taxon>
        <taxon>Pezizomycotina</taxon>
        <taxon>Sordariomycetes</taxon>
        <taxon>Sordariomycetidae</taxon>
        <taxon>Sordariales</taxon>
        <taxon>Lasiosphaeriaceae</taxon>
        <taxon>Immersiella</taxon>
    </lineage>
</organism>